<dbReference type="InterPro" id="IPR010985">
    <property type="entry name" value="Ribbon_hlx_hlx"/>
</dbReference>
<dbReference type="PANTHER" id="PTHR35401">
    <property type="entry name" value="COPG FAMILY HELIX-TURN-HELIX PROTEIN-RELATED-RELATED"/>
    <property type="match status" value="1"/>
</dbReference>
<evidence type="ECO:0000313" key="3">
    <source>
        <dbReference type="EMBL" id="RCS31514.1"/>
    </source>
</evidence>
<dbReference type="AlphaFoldDB" id="A0A368KHX2"/>
<dbReference type="Gene3D" id="1.20.5.780">
    <property type="entry name" value="Single helix bin"/>
    <property type="match status" value="1"/>
</dbReference>
<dbReference type="EMBL" id="QFWQ01000002">
    <property type="protein sequence ID" value="RCS31514.1"/>
    <property type="molecule type" value="Genomic_DNA"/>
</dbReference>
<evidence type="ECO:0000256" key="2">
    <source>
        <dbReference type="ARBA" id="ARBA00049988"/>
    </source>
</evidence>
<dbReference type="Pfam" id="PF08681">
    <property type="entry name" value="TacA1"/>
    <property type="match status" value="1"/>
</dbReference>
<protein>
    <submittedName>
        <fullName evidence="3">DUF1778 domain-containing protein</fullName>
    </submittedName>
</protein>
<organism evidence="3 4">
    <name type="scientific">Rhodanobacter denitrificans</name>
    <dbReference type="NCBI Taxonomy" id="666685"/>
    <lineage>
        <taxon>Bacteria</taxon>
        <taxon>Pseudomonadati</taxon>
        <taxon>Pseudomonadota</taxon>
        <taxon>Gammaproteobacteria</taxon>
        <taxon>Lysobacterales</taxon>
        <taxon>Rhodanobacteraceae</taxon>
        <taxon>Rhodanobacter</taxon>
    </lineage>
</organism>
<comment type="caution">
    <text evidence="3">The sequence shown here is derived from an EMBL/GenBank/DDBJ whole genome shotgun (WGS) entry which is preliminary data.</text>
</comment>
<gene>
    <name evidence="3" type="ORF">DEO45_02245</name>
</gene>
<dbReference type="PANTHER" id="PTHR35401:SF2">
    <property type="entry name" value="ABC-TYPE TRANSPORT SYSTEM"/>
    <property type="match status" value="1"/>
</dbReference>
<accession>A0A368KHX2</accession>
<dbReference type="GO" id="GO:0006355">
    <property type="term" value="P:regulation of DNA-templated transcription"/>
    <property type="evidence" value="ECO:0007669"/>
    <property type="project" value="InterPro"/>
</dbReference>
<reference evidence="3 4" key="1">
    <citation type="submission" date="2018-05" db="EMBL/GenBank/DDBJ databases">
        <title>Draft genome sequence of Rhodanobacter denitrificans Yn1 isolated from gold copper mine.</title>
        <authorList>
            <person name="Yang N."/>
            <person name="Mazhar H.S."/>
            <person name="Rensing C."/>
        </authorList>
    </citation>
    <scope>NUCLEOTIDE SEQUENCE [LARGE SCALE GENOMIC DNA]</scope>
    <source>
        <strain evidence="3 4">Yn1</strain>
    </source>
</reference>
<dbReference type="Proteomes" id="UP000252387">
    <property type="component" value="Unassembled WGS sequence"/>
</dbReference>
<proteinExistence type="inferred from homology"/>
<dbReference type="SUPFAM" id="SSF47598">
    <property type="entry name" value="Ribbon-helix-helix"/>
    <property type="match status" value="1"/>
</dbReference>
<dbReference type="RefSeq" id="WP_114340698.1">
    <property type="nucleotide sequence ID" value="NZ_QFWQ01000002.1"/>
</dbReference>
<sequence>MPRVAVDDNKRMNLRVLPEQKATLVRAAALRHTDLTDFVLQPALREAKAVIAEAERIILSERDSVAVLRMLENPPAPNAKLRKAIAALPKQG</sequence>
<dbReference type="InterPro" id="IPR014795">
    <property type="entry name" value="TacA_1-like"/>
</dbReference>
<comment type="similarity">
    <text evidence="2">Belongs to the TacA antitoxin family.</text>
</comment>
<keyword evidence="1" id="KW-1277">Toxin-antitoxin system</keyword>
<evidence type="ECO:0000256" key="1">
    <source>
        <dbReference type="ARBA" id="ARBA00022649"/>
    </source>
</evidence>
<dbReference type="OrthoDB" id="6460605at2"/>
<name>A0A368KHX2_9GAMM</name>
<evidence type="ECO:0000313" key="4">
    <source>
        <dbReference type="Proteomes" id="UP000252387"/>
    </source>
</evidence>
<keyword evidence="4" id="KW-1185">Reference proteome</keyword>